<keyword evidence="7" id="KW-1185">Reference proteome</keyword>
<proteinExistence type="inferred from homology"/>
<dbReference type="STRING" id="6526.A0A2C9JLQ9"/>
<evidence type="ECO:0000256" key="3">
    <source>
        <dbReference type="RuleBase" id="RU003696"/>
    </source>
</evidence>
<dbReference type="VEuPathDB" id="VectorBase:BGLB004484"/>
<dbReference type="InterPro" id="IPR031259">
    <property type="entry name" value="ILBP"/>
</dbReference>
<accession>A0A2C9JLQ9</accession>
<dbReference type="PANTHER" id="PTHR11955">
    <property type="entry name" value="FATTY ACID BINDING PROTEIN"/>
    <property type="match status" value="1"/>
</dbReference>
<dbReference type="VEuPathDB" id="VectorBase:BGLAX_046416"/>
<dbReference type="AlphaFoldDB" id="A0A2C9JLQ9"/>
<dbReference type="OMA" id="NTEINCK"/>
<gene>
    <name evidence="5" type="primary">106059278</name>
    <name evidence="8" type="synonym">LOC106059278</name>
</gene>
<evidence type="ECO:0000256" key="2">
    <source>
        <dbReference type="ARBA" id="ARBA00023121"/>
    </source>
</evidence>
<dbReference type="PROSITE" id="PS00214">
    <property type="entry name" value="FABP"/>
    <property type="match status" value="1"/>
</dbReference>
<keyword evidence="2" id="KW-0446">Lipid-binding</keyword>
<evidence type="ECO:0000259" key="4">
    <source>
        <dbReference type="PROSITE" id="PS00214"/>
    </source>
</evidence>
<dbReference type="Proteomes" id="UP000076420">
    <property type="component" value="Unassembled WGS sequence"/>
</dbReference>
<dbReference type="EnsemblMetazoa" id="BGLB004484-RB">
    <property type="protein sequence ID" value="BGLB004484-PB"/>
    <property type="gene ID" value="BGLB004484"/>
</dbReference>
<evidence type="ECO:0000313" key="7">
    <source>
        <dbReference type="Proteomes" id="UP001165740"/>
    </source>
</evidence>
<evidence type="ECO:0000313" key="6">
    <source>
        <dbReference type="Proteomes" id="UP000076420"/>
    </source>
</evidence>
<dbReference type="PRINTS" id="PR00178">
    <property type="entry name" value="FATTYACIDBP"/>
</dbReference>
<dbReference type="GO" id="GO:0008289">
    <property type="term" value="F:lipid binding"/>
    <property type="evidence" value="ECO:0007669"/>
    <property type="project" value="UniProtKB-KW"/>
</dbReference>
<keyword evidence="3" id="KW-0813">Transport</keyword>
<dbReference type="InterPro" id="IPR012674">
    <property type="entry name" value="Calycin"/>
</dbReference>
<evidence type="ECO:0000313" key="5">
    <source>
        <dbReference type="EnsemblMetazoa" id="BGLB004484-PB"/>
    </source>
</evidence>
<dbReference type="KEGG" id="bgt:106059278"/>
<dbReference type="InterPro" id="IPR000566">
    <property type="entry name" value="Lipocln_cytosolic_FA-bd_dom"/>
</dbReference>
<evidence type="ECO:0000256" key="1">
    <source>
        <dbReference type="ARBA" id="ARBA00008390"/>
    </source>
</evidence>
<dbReference type="GeneID" id="106059278"/>
<organism evidence="5 6">
    <name type="scientific">Biomphalaria glabrata</name>
    <name type="common">Bloodfluke planorb</name>
    <name type="synonym">Freshwater snail</name>
    <dbReference type="NCBI Taxonomy" id="6526"/>
    <lineage>
        <taxon>Eukaryota</taxon>
        <taxon>Metazoa</taxon>
        <taxon>Spiralia</taxon>
        <taxon>Lophotrochozoa</taxon>
        <taxon>Mollusca</taxon>
        <taxon>Gastropoda</taxon>
        <taxon>Heterobranchia</taxon>
        <taxon>Euthyneura</taxon>
        <taxon>Panpulmonata</taxon>
        <taxon>Hygrophila</taxon>
        <taxon>Lymnaeoidea</taxon>
        <taxon>Planorbidae</taxon>
        <taxon>Biomphalaria</taxon>
    </lineage>
</organism>
<reference evidence="8" key="2">
    <citation type="submission" date="2025-04" db="UniProtKB">
        <authorList>
            <consortium name="RefSeq"/>
        </authorList>
    </citation>
    <scope>IDENTIFICATION</scope>
</reference>
<protein>
    <submittedName>
        <fullName evidence="8">Sodium/calcium exchanger regulatory protein 1-like</fullName>
    </submittedName>
</protein>
<comment type="similarity">
    <text evidence="1 3">Belongs to the calycin superfamily. Fatty-acid binding protein (FABP) family.</text>
</comment>
<dbReference type="FunFam" id="2.40.128.20:FF:000001">
    <property type="entry name" value="Fatty acid-binding protein, adipocyte"/>
    <property type="match status" value="1"/>
</dbReference>
<name>A0A2C9JLQ9_BIOGL</name>
<dbReference type="RefSeq" id="XP_013072306.1">
    <property type="nucleotide sequence ID" value="XM_013216852.2"/>
</dbReference>
<dbReference type="SUPFAM" id="SSF50814">
    <property type="entry name" value="Lipocalins"/>
    <property type="match status" value="1"/>
</dbReference>
<evidence type="ECO:0000313" key="8">
    <source>
        <dbReference type="RefSeq" id="XP_013072306.1"/>
    </source>
</evidence>
<feature type="domain" description="Cytosolic fatty-acid binding proteins" evidence="4">
    <location>
        <begin position="9"/>
        <end position="26"/>
    </location>
</feature>
<dbReference type="OrthoDB" id="354351at2759"/>
<dbReference type="Gene3D" id="2.40.128.20">
    <property type="match status" value="1"/>
</dbReference>
<reference evidence="5" key="1">
    <citation type="submission" date="2020-05" db="UniProtKB">
        <authorList>
            <consortium name="EnsemblMetazoa"/>
        </authorList>
    </citation>
    <scope>IDENTIFICATION</scope>
    <source>
        <strain evidence="5">BB02</strain>
    </source>
</reference>
<dbReference type="InterPro" id="IPR000463">
    <property type="entry name" value="Fatty_acid-bd"/>
</dbReference>
<dbReference type="Proteomes" id="UP001165740">
    <property type="component" value="Chromosome 12"/>
</dbReference>
<sequence length="134" mass="15067">MSAEDFAPGKWDLEKSENFDEYMKALGVGMAMRLIGNKAKPRQEISIKDGEWTITTSTALNKVEIKFKPGQPFEEKTADGRNVQTTCTVSGNKLISDQKGSVDSKIIRDFNKDSFVMTLTANNVECKRYYKKAD</sequence>
<dbReference type="Pfam" id="PF00061">
    <property type="entry name" value="Lipocalin"/>
    <property type="match status" value="1"/>
</dbReference>
<dbReference type="CDD" id="cd00742">
    <property type="entry name" value="FABP"/>
    <property type="match status" value="1"/>
</dbReference>